<evidence type="ECO:0000313" key="2">
    <source>
        <dbReference type="Proteomes" id="UP000192223"/>
    </source>
</evidence>
<proteinExistence type="predicted"/>
<dbReference type="KEGG" id="apln:112905066"/>
<keyword evidence="1" id="KW-0732">Signal</keyword>
<evidence type="ECO:0000313" key="3">
    <source>
        <dbReference type="RefSeq" id="XP_025832471.1"/>
    </source>
</evidence>
<organism evidence="2 3">
    <name type="scientific">Agrilus planipennis</name>
    <name type="common">Emerald ash borer</name>
    <name type="synonym">Agrilus marcopoli</name>
    <dbReference type="NCBI Taxonomy" id="224129"/>
    <lineage>
        <taxon>Eukaryota</taxon>
        <taxon>Metazoa</taxon>
        <taxon>Ecdysozoa</taxon>
        <taxon>Arthropoda</taxon>
        <taxon>Hexapoda</taxon>
        <taxon>Insecta</taxon>
        <taxon>Pterygota</taxon>
        <taxon>Neoptera</taxon>
        <taxon>Endopterygota</taxon>
        <taxon>Coleoptera</taxon>
        <taxon>Polyphaga</taxon>
        <taxon>Elateriformia</taxon>
        <taxon>Buprestoidea</taxon>
        <taxon>Buprestidae</taxon>
        <taxon>Agrilinae</taxon>
        <taxon>Agrilus</taxon>
    </lineage>
</organism>
<dbReference type="GeneID" id="112905066"/>
<dbReference type="RefSeq" id="XP_025832471.1">
    <property type="nucleotide sequence ID" value="XM_025976686.1"/>
</dbReference>
<sequence length="171" mass="16075">MHSAVFAIFTAQLIAQSFATALIGGPAVGLPPCPSVVGAGPGVISAETTTINGLGGLAGFGLGGLGFAGPGLVSTEFTSAFPGFGNLGLAGLGLGAAPGVVSTEFTSAYPGYAGLGLGSVCPGINAYPFGLGGAVTSSEVTTSNVFGGLTSVGVTGPVAGSLGLGGVYGYL</sequence>
<dbReference type="InParanoid" id="A0A7F5R931"/>
<feature type="signal peptide" evidence="1">
    <location>
        <begin position="1"/>
        <end position="19"/>
    </location>
</feature>
<name>A0A7F5R931_AGRPL</name>
<evidence type="ECO:0000256" key="1">
    <source>
        <dbReference type="SAM" id="SignalP"/>
    </source>
</evidence>
<protein>
    <submittedName>
        <fullName evidence="3">Elastin-like</fullName>
    </submittedName>
</protein>
<reference evidence="3" key="1">
    <citation type="submission" date="2025-08" db="UniProtKB">
        <authorList>
            <consortium name="RefSeq"/>
        </authorList>
    </citation>
    <scope>IDENTIFICATION</scope>
    <source>
        <tissue evidence="3">Entire body</tissue>
    </source>
</reference>
<feature type="chain" id="PRO_5028859513" evidence="1">
    <location>
        <begin position="20"/>
        <end position="171"/>
    </location>
</feature>
<gene>
    <name evidence="3" type="primary">LOC112905066</name>
</gene>
<dbReference type="Proteomes" id="UP000192223">
    <property type="component" value="Unplaced"/>
</dbReference>
<accession>A0A7F5R931</accession>
<keyword evidence="2" id="KW-1185">Reference proteome</keyword>
<dbReference type="AlphaFoldDB" id="A0A7F5R931"/>